<proteinExistence type="predicted"/>
<protein>
    <recommendedName>
        <fullName evidence="1">CheW-like domain-containing protein</fullName>
    </recommendedName>
</protein>
<evidence type="ECO:0000259" key="1">
    <source>
        <dbReference type="PROSITE" id="PS50851"/>
    </source>
</evidence>
<dbReference type="PROSITE" id="PS50851">
    <property type="entry name" value="CHEW"/>
    <property type="match status" value="2"/>
</dbReference>
<dbReference type="SUPFAM" id="SSF50341">
    <property type="entry name" value="CheW-like"/>
    <property type="match status" value="2"/>
</dbReference>
<dbReference type="GO" id="GO:0006935">
    <property type="term" value="P:chemotaxis"/>
    <property type="evidence" value="ECO:0007669"/>
    <property type="project" value="InterPro"/>
</dbReference>
<name>A0A3B1E1D8_9ZZZZ</name>
<dbReference type="Pfam" id="PF01584">
    <property type="entry name" value="CheW"/>
    <property type="match status" value="2"/>
</dbReference>
<gene>
    <name evidence="2" type="ORF">MNBD_PLANCTO03-76</name>
</gene>
<dbReference type="SMART" id="SM00260">
    <property type="entry name" value="CheW"/>
    <property type="match status" value="2"/>
</dbReference>
<dbReference type="EMBL" id="UOGK01000650">
    <property type="protein sequence ID" value="VAX42150.1"/>
    <property type="molecule type" value="Genomic_DNA"/>
</dbReference>
<evidence type="ECO:0000313" key="2">
    <source>
        <dbReference type="EMBL" id="VAX42150.1"/>
    </source>
</evidence>
<feature type="domain" description="CheW-like" evidence="1">
    <location>
        <begin position="193"/>
        <end position="333"/>
    </location>
</feature>
<dbReference type="PANTHER" id="PTHR22617">
    <property type="entry name" value="CHEMOTAXIS SENSOR HISTIDINE KINASE-RELATED"/>
    <property type="match status" value="1"/>
</dbReference>
<accession>A0A3B1E1D8</accession>
<dbReference type="Gene3D" id="2.30.30.40">
    <property type="entry name" value="SH3 Domains"/>
    <property type="match status" value="2"/>
</dbReference>
<organism evidence="2">
    <name type="scientific">hydrothermal vent metagenome</name>
    <dbReference type="NCBI Taxonomy" id="652676"/>
    <lineage>
        <taxon>unclassified sequences</taxon>
        <taxon>metagenomes</taxon>
        <taxon>ecological metagenomes</taxon>
    </lineage>
</organism>
<feature type="domain" description="CheW-like" evidence="1">
    <location>
        <begin position="13"/>
        <end position="152"/>
    </location>
</feature>
<dbReference type="InterPro" id="IPR002545">
    <property type="entry name" value="CheW-lke_dom"/>
</dbReference>
<dbReference type="Gene3D" id="2.40.50.180">
    <property type="entry name" value="CheA-289, Domain 4"/>
    <property type="match status" value="2"/>
</dbReference>
<dbReference type="PANTHER" id="PTHR22617:SF23">
    <property type="entry name" value="CHEMOTAXIS PROTEIN CHEW"/>
    <property type="match status" value="1"/>
</dbReference>
<dbReference type="GO" id="GO:0007165">
    <property type="term" value="P:signal transduction"/>
    <property type="evidence" value="ECO:0007669"/>
    <property type="project" value="InterPro"/>
</dbReference>
<sequence>MTSSSATRQPDSDVKLLGIERAGAHYMVRLRDILRITPAGGMEPDPLSPEFVVGVLPGEDRVPVVDLAERMDAEGKAQVEGFVVVIAFGDLEVGFLIDRATGLVEHASSEVQEEAWLSGMHSRPEGVRGYIRQGDACSEVLALEALLDDEERTAILAFGHAERGAYALGSVEQRRARAETERERREHPQREHAGSYVVVRAGEMLIGLPSRDIMEIVPTDGLRRIPKTEEALAGVLLLRDQTFAVADLRARLGLAAVDEPGRAVVILVRDGEATTGIRVDSVVGRRRIDVGELREVDQSSLVVHAEFVRAMAELDIGSVLLVDIGAVLADQRQALLVSSREFRAGLEQE</sequence>
<dbReference type="InterPro" id="IPR039315">
    <property type="entry name" value="CheW"/>
</dbReference>
<reference evidence="2" key="1">
    <citation type="submission" date="2018-06" db="EMBL/GenBank/DDBJ databases">
        <authorList>
            <person name="Zhirakovskaya E."/>
        </authorList>
    </citation>
    <scope>NUCLEOTIDE SEQUENCE</scope>
</reference>
<dbReference type="InterPro" id="IPR036061">
    <property type="entry name" value="CheW-like_dom_sf"/>
</dbReference>
<dbReference type="AlphaFoldDB" id="A0A3B1E1D8"/>
<dbReference type="GO" id="GO:0005829">
    <property type="term" value="C:cytosol"/>
    <property type="evidence" value="ECO:0007669"/>
    <property type="project" value="TreeGrafter"/>
</dbReference>